<dbReference type="PANTHER" id="PTHR24173">
    <property type="entry name" value="ANKYRIN REPEAT CONTAINING"/>
    <property type="match status" value="1"/>
</dbReference>
<dbReference type="SUPFAM" id="SSF48403">
    <property type="entry name" value="Ankyrin repeat"/>
    <property type="match status" value="1"/>
</dbReference>
<feature type="repeat" description="ANK" evidence="3">
    <location>
        <begin position="113"/>
        <end position="145"/>
    </location>
</feature>
<accession>A0ABD1J4D1</accession>
<dbReference type="PROSITE" id="PS50088">
    <property type="entry name" value="ANK_REPEAT"/>
    <property type="match status" value="1"/>
</dbReference>
<dbReference type="Proteomes" id="UP001591681">
    <property type="component" value="Unassembled WGS sequence"/>
</dbReference>
<keyword evidence="2 3" id="KW-0040">ANK repeat</keyword>
<name>A0ABD1J4D1_9TELE</name>
<keyword evidence="5" id="KW-1185">Reference proteome</keyword>
<dbReference type="SMART" id="SM00248">
    <property type="entry name" value="ANK"/>
    <property type="match status" value="2"/>
</dbReference>
<gene>
    <name evidence="4" type="ORF">ACEWY4_021840</name>
</gene>
<protein>
    <submittedName>
        <fullName evidence="4">Uncharacterized protein</fullName>
    </submittedName>
</protein>
<dbReference type="EMBL" id="JBHFQA010000019">
    <property type="protein sequence ID" value="KAL2082022.1"/>
    <property type="molecule type" value="Genomic_DNA"/>
</dbReference>
<organism evidence="4 5">
    <name type="scientific">Coilia grayii</name>
    <name type="common">Gray's grenadier anchovy</name>
    <dbReference type="NCBI Taxonomy" id="363190"/>
    <lineage>
        <taxon>Eukaryota</taxon>
        <taxon>Metazoa</taxon>
        <taxon>Chordata</taxon>
        <taxon>Craniata</taxon>
        <taxon>Vertebrata</taxon>
        <taxon>Euteleostomi</taxon>
        <taxon>Actinopterygii</taxon>
        <taxon>Neopterygii</taxon>
        <taxon>Teleostei</taxon>
        <taxon>Clupei</taxon>
        <taxon>Clupeiformes</taxon>
        <taxon>Clupeoidei</taxon>
        <taxon>Engraulidae</taxon>
        <taxon>Coilinae</taxon>
        <taxon>Coilia</taxon>
    </lineage>
</organism>
<dbReference type="PANTHER" id="PTHR24173:SF74">
    <property type="entry name" value="ANKYRIN REPEAT DOMAIN-CONTAINING PROTEIN 16"/>
    <property type="match status" value="1"/>
</dbReference>
<dbReference type="InterPro" id="IPR036770">
    <property type="entry name" value="Ankyrin_rpt-contain_sf"/>
</dbReference>
<keyword evidence="1" id="KW-0677">Repeat</keyword>
<dbReference type="Gene3D" id="1.25.40.20">
    <property type="entry name" value="Ankyrin repeat-containing domain"/>
    <property type="match status" value="1"/>
</dbReference>
<evidence type="ECO:0000256" key="3">
    <source>
        <dbReference type="PROSITE-ProRule" id="PRU00023"/>
    </source>
</evidence>
<evidence type="ECO:0000256" key="2">
    <source>
        <dbReference type="ARBA" id="ARBA00023043"/>
    </source>
</evidence>
<evidence type="ECO:0000256" key="1">
    <source>
        <dbReference type="ARBA" id="ARBA00022737"/>
    </source>
</evidence>
<proteinExistence type="predicted"/>
<dbReference type="Pfam" id="PF12796">
    <property type="entry name" value="Ank_2"/>
    <property type="match status" value="1"/>
</dbReference>
<comment type="caution">
    <text evidence="4">The sequence shown here is derived from an EMBL/GenBank/DDBJ whole genome shotgun (WGS) entry which is preliminary data.</text>
</comment>
<dbReference type="AlphaFoldDB" id="A0ABD1J4D1"/>
<dbReference type="InterPro" id="IPR002110">
    <property type="entry name" value="Ankyrin_rpt"/>
</dbReference>
<sequence length="164" mass="17970">MKLGRLRNRPTAEATRSYSFTSSDGTRCVAWRRYDGTFYTTQESDETADPLTDAVTTGAVDTLLELMTASGGLREQSILGCLPVHLAAIHGQEECLGILLTVLPEAINQRDKQEKTPLFLAVENDNVVCVEYLLEKGADPNIGNKDRETALHKGRISNVQGSQC</sequence>
<reference evidence="4 5" key="1">
    <citation type="submission" date="2024-09" db="EMBL/GenBank/DDBJ databases">
        <title>A chromosome-level genome assembly of Gray's grenadier anchovy, Coilia grayii.</title>
        <authorList>
            <person name="Fu Z."/>
        </authorList>
    </citation>
    <scope>NUCLEOTIDE SEQUENCE [LARGE SCALE GENOMIC DNA]</scope>
    <source>
        <strain evidence="4">G4</strain>
        <tissue evidence="4">Muscle</tissue>
    </source>
</reference>
<dbReference type="PRINTS" id="PR01415">
    <property type="entry name" value="ANKYRIN"/>
</dbReference>
<evidence type="ECO:0000313" key="5">
    <source>
        <dbReference type="Proteomes" id="UP001591681"/>
    </source>
</evidence>
<evidence type="ECO:0000313" key="4">
    <source>
        <dbReference type="EMBL" id="KAL2082022.1"/>
    </source>
</evidence>
<dbReference type="PROSITE" id="PS50297">
    <property type="entry name" value="ANK_REP_REGION"/>
    <property type="match status" value="1"/>
</dbReference>